<proteinExistence type="predicted"/>
<dbReference type="EMBL" id="JAAEAM010000012">
    <property type="protein sequence ID" value="NDV72969.1"/>
    <property type="molecule type" value="Genomic_DNA"/>
</dbReference>
<sequence>MADLDDYLALITSEHSDKPLFVAMTGMLAAPLVDLMNMLEGMPAQFDLDGAVGDQLDTVGEWVGLSRQVRTPLTGIYFAFDLDGLGFDQGVWKGPFDPDTGLVSLDNDTYRMTLHAKIAANHWDSTPGGAADILDMLAPAGSLVFLEDHCDMSITIGVAGKQPPALYLALLKNGLLSLKSEAIRVNYAVTSVDGAPIFGFDMTNEYVAGFDAGAWSGDQLVSASELDYTFALDGSTLA</sequence>
<evidence type="ECO:0000313" key="1">
    <source>
        <dbReference type="EMBL" id="NDV72969.1"/>
    </source>
</evidence>
<dbReference type="RefSeq" id="WP_163123715.1">
    <property type="nucleotide sequence ID" value="NZ_JAAEAM010000012.1"/>
</dbReference>
<comment type="caution">
    <text evidence="1">The sequence shown here is derived from an EMBL/GenBank/DDBJ whole genome shotgun (WGS) entry which is preliminary data.</text>
</comment>
<reference evidence="1" key="1">
    <citation type="submission" date="2019-11" db="EMBL/GenBank/DDBJ databases">
        <title>Burkholderia cenocepacia CF.</title>
        <authorList>
            <person name="Vianna E.F."/>
            <person name="Marques E.A."/>
            <person name="Albano R.M."/>
            <person name="Leao R.S."/>
        </authorList>
    </citation>
    <scope>NUCLEOTIDE SEQUENCE</scope>
    <source>
        <strain evidence="1">MS-2140</strain>
    </source>
</reference>
<dbReference type="AlphaFoldDB" id="A0A6B2MDM3"/>
<organism evidence="1">
    <name type="scientific">Burkholderia cenocepacia</name>
    <dbReference type="NCBI Taxonomy" id="95486"/>
    <lineage>
        <taxon>Bacteria</taxon>
        <taxon>Pseudomonadati</taxon>
        <taxon>Pseudomonadota</taxon>
        <taxon>Betaproteobacteria</taxon>
        <taxon>Burkholderiales</taxon>
        <taxon>Burkholderiaceae</taxon>
        <taxon>Burkholderia</taxon>
        <taxon>Burkholderia cepacia complex</taxon>
    </lineage>
</organism>
<name>A0A6B2MDM3_9BURK</name>
<accession>A0A6B2MDM3</accession>
<protein>
    <submittedName>
        <fullName evidence="1">DUF2612 domain-containing protein</fullName>
    </submittedName>
</protein>
<gene>
    <name evidence="1" type="ORF">GFJ35_12870</name>
</gene>
<dbReference type="InterPro" id="IPR021283">
    <property type="entry name" value="Phage_Wedge1"/>
</dbReference>
<dbReference type="Pfam" id="PF11041">
    <property type="entry name" value="Phage_Wedge1"/>
    <property type="match status" value="1"/>
</dbReference>